<evidence type="ECO:0000256" key="1">
    <source>
        <dbReference type="SAM" id="MobiDB-lite"/>
    </source>
</evidence>
<keyword evidence="2" id="KW-0472">Membrane</keyword>
<dbReference type="InterPro" id="IPR046959">
    <property type="entry name" value="PRK1-6/SRF4-like"/>
</dbReference>
<keyword evidence="5" id="KW-1185">Reference proteome</keyword>
<feature type="domain" description="Protein kinase" evidence="3">
    <location>
        <begin position="372"/>
        <end position="651"/>
    </location>
</feature>
<dbReference type="PROSITE" id="PS50011">
    <property type="entry name" value="PROTEIN_KINASE_DOM"/>
    <property type="match status" value="2"/>
</dbReference>
<feature type="transmembrane region" description="Helical" evidence="2">
    <location>
        <begin position="1466"/>
        <end position="1488"/>
    </location>
</feature>
<keyword evidence="4" id="KW-0418">Kinase</keyword>
<dbReference type="InterPro" id="IPR000719">
    <property type="entry name" value="Prot_kinase_dom"/>
</dbReference>
<protein>
    <submittedName>
        <fullName evidence="4">Kinase</fullName>
    </submittedName>
</protein>
<keyword evidence="2" id="KW-1133">Transmembrane helix</keyword>
<evidence type="ECO:0000313" key="4">
    <source>
        <dbReference type="EMBL" id="OQS04406.1"/>
    </source>
</evidence>
<feature type="region of interest" description="Disordered" evidence="1">
    <location>
        <begin position="1432"/>
        <end position="1461"/>
    </location>
</feature>
<dbReference type="Gene3D" id="3.80.10.10">
    <property type="entry name" value="Ribonuclease Inhibitor"/>
    <property type="match status" value="2"/>
</dbReference>
<dbReference type="GO" id="GO:0005524">
    <property type="term" value="F:ATP binding"/>
    <property type="evidence" value="ECO:0007669"/>
    <property type="project" value="InterPro"/>
</dbReference>
<dbReference type="STRING" id="74557.A0A1W0A292"/>
<feature type="domain" description="Protein kinase" evidence="3">
    <location>
        <begin position="974"/>
        <end position="1272"/>
    </location>
</feature>
<dbReference type="Pfam" id="PF07714">
    <property type="entry name" value="PK_Tyr_Ser-Thr"/>
    <property type="match status" value="1"/>
</dbReference>
<sequence length="1613" mass="178899">MEQLQKLFIDCKQSSCAKGDIGNFLTKCGQYDRIGFDKGTDTFGPSACCYVVNNEGVRQCLNYKIDSWDATRISIFHDDNRNKTKPQLALENWQQYQHIEWLDISGVTIVTPITQSTFTYSSLKKLSVINADLTSIDTPAVQSLNVIDLHGNALTSFPTYLFNESFATIQQLDVGGNKFTTSIPLDGGQCNKLTTAITSSHVTGQTLSCSCNDKPSCTMATPAPTTIAPTTITPTTTPATLSPSLRSGSSSSATTHPSSPEAATTVAPASSKAQTGTILLSSMIVACVVLAVLALFVYRRRKRLHQDLTESIHTTRGGVLMSPLVRSFTRPLLLTGNPRSLKHLDSNLSSNLSSERDLKASLRSLMPITHHVDRVPILPASECRLISKIAPSLFAGQFHNENVVMKRVDARTVAEDEVANFVADINLLGQLVHPQILTLHGIVRMSDYEVCAVVEFMHCGSMPQVLMNQEIDLTWPDQLRMCYEVASGLAYIHSLPEYTRTFCMTSRSVLINMQLSCKLNIFDYMKQFQQQEKVHRMYGDGTIPWEAPEVIIHDCPRSWMSDVYSLGVIMGEIITRTRPFQRWVDEIGYVATDIAILERDAKSTEFPHSQDPEFESCPKNFRNLVLSCLHHDVLKRPLAVTVAEELRQELLLMQKNYESGCQQLRGSLLVVLMNANMLTTSADGQRWQQLCHGLLHWQNETIVCCDGACATFTMLHDNQWMVTRGSITSATDVQQFCVFPTLDTLSVQDSVISIENLTGCQSLKRLSFVGCTLKEMDYLPLTLHELYVENSTIATFPAAWIAKASTHLESIVFNNNRFSSGVEFSVSKDQCTAIATASENGALHGVQCQNCSLCSAYCTTNVNSYKILMSSETDASNSGSSTWLFVILVIVIVLLLLVFYFIRRRFRRVVGSRQSDDTPIMAQPMILSSSRGINSVRGPFQVITDSFRNLGSSKSLTASSPDDTSDDIDNEAVLGSLYLTSRGLFMKTHSVKNLPLLQPRHIKTILPISSKCSLWIGRYKNREVVMKRVHAQDVGDAKIQSFVADINKIALLKHPSITRLYGIARMNDFELCVVAELMSMGSLSLVLQTTKLPLTWPQQLSIGWQIATAFAFLHTQSKSRANYTITAHHILVNTHLLCKLNAFDFMETYEYQDECVKHSFGCRTLAYEAPEILHNSSKHNAATDIFALGVILSSIATRRHPYQSWIDEFGHVASDIAILDRTDHQYPHENHQLFTSRPHFYQKLVTSCLDNDPSKRPSSCGNIPITRASDAMKACCTNSTTTMCAWFAKYSAVTYGADAWGVLNGSISNVVVPTTNTSLYNMSIWSAYGQMSTFELSKMHITWPSSVFDHTLLAVTFRSNLFSQFPNFLFDSVPESTVYTFEDNTFESALNVTPTQCANLQSAVINNQVIGTQGAAITCNCTTTSGSCLIPQPTPAPTTTQPVPTTTIIPTTPSPTSKNSSSNTGLIIGLVIAGIAIVAIAIALYWLYLRKRQRTTSYETNLPVTDEHFSPSSTSGSHFNMTDYKPQISPGQNRLSRVEERGIRSLSHSMTLEDIPIDTVECITKLPSRRNLWSGYFQGKAVAIMRLNTVDVDEESIQNCLASVQLLMACKHP</sequence>
<dbReference type="GO" id="GO:0004672">
    <property type="term" value="F:protein kinase activity"/>
    <property type="evidence" value="ECO:0007669"/>
    <property type="project" value="InterPro"/>
</dbReference>
<gene>
    <name evidence="4" type="ORF">THRCLA_03354</name>
</gene>
<feature type="non-terminal residue" evidence="4">
    <location>
        <position position="1613"/>
    </location>
</feature>
<dbReference type="InterPro" id="IPR032675">
    <property type="entry name" value="LRR_dom_sf"/>
</dbReference>
<dbReference type="SUPFAM" id="SSF56112">
    <property type="entry name" value="Protein kinase-like (PK-like)"/>
    <property type="match status" value="2"/>
</dbReference>
<reference evidence="4 5" key="1">
    <citation type="journal article" date="2014" name="Genome Biol. Evol.">
        <title>The secreted proteins of Achlya hypogyna and Thraustotheca clavata identify the ancestral oomycete secretome and reveal gene acquisitions by horizontal gene transfer.</title>
        <authorList>
            <person name="Misner I."/>
            <person name="Blouin N."/>
            <person name="Leonard G."/>
            <person name="Richards T.A."/>
            <person name="Lane C.E."/>
        </authorList>
    </citation>
    <scope>NUCLEOTIDE SEQUENCE [LARGE SCALE GENOMIC DNA]</scope>
    <source>
        <strain evidence="4 5">ATCC 34112</strain>
    </source>
</reference>
<feature type="region of interest" description="Disordered" evidence="1">
    <location>
        <begin position="228"/>
        <end position="268"/>
    </location>
</feature>
<keyword evidence="4" id="KW-0808">Transferase</keyword>
<dbReference type="Pfam" id="PF00069">
    <property type="entry name" value="Pkinase"/>
    <property type="match status" value="1"/>
</dbReference>
<dbReference type="PANTHER" id="PTHR48007">
    <property type="entry name" value="LEUCINE-RICH REPEAT RECEPTOR-LIKE PROTEIN KINASE PXC1"/>
    <property type="match status" value="1"/>
</dbReference>
<dbReference type="Proteomes" id="UP000243217">
    <property type="component" value="Unassembled WGS sequence"/>
</dbReference>
<dbReference type="PANTHER" id="PTHR48007:SF4">
    <property type="entry name" value="LEUCINE-RICH REPEAT RECEPTOR-LIKE PROTEIN KINASE PXC1"/>
    <property type="match status" value="1"/>
</dbReference>
<dbReference type="EMBL" id="JNBS01000619">
    <property type="protein sequence ID" value="OQS04406.1"/>
    <property type="molecule type" value="Genomic_DNA"/>
</dbReference>
<feature type="transmembrane region" description="Helical" evidence="2">
    <location>
        <begin position="883"/>
        <end position="902"/>
    </location>
</feature>
<dbReference type="InterPro" id="IPR001245">
    <property type="entry name" value="Ser-Thr/Tyr_kinase_cat_dom"/>
</dbReference>
<dbReference type="SUPFAM" id="SSF52058">
    <property type="entry name" value="L domain-like"/>
    <property type="match status" value="1"/>
</dbReference>
<evidence type="ECO:0000313" key="5">
    <source>
        <dbReference type="Proteomes" id="UP000243217"/>
    </source>
</evidence>
<evidence type="ECO:0000256" key="2">
    <source>
        <dbReference type="SAM" id="Phobius"/>
    </source>
</evidence>
<dbReference type="InterPro" id="IPR011009">
    <property type="entry name" value="Kinase-like_dom_sf"/>
</dbReference>
<dbReference type="OrthoDB" id="4062651at2759"/>
<proteinExistence type="predicted"/>
<feature type="compositionally biased region" description="Low complexity" evidence="1">
    <location>
        <begin position="228"/>
        <end position="265"/>
    </location>
</feature>
<comment type="caution">
    <text evidence="4">The sequence shown here is derived from an EMBL/GenBank/DDBJ whole genome shotgun (WGS) entry which is preliminary data.</text>
</comment>
<keyword evidence="2" id="KW-0812">Transmembrane</keyword>
<evidence type="ECO:0000259" key="3">
    <source>
        <dbReference type="PROSITE" id="PS50011"/>
    </source>
</evidence>
<accession>A0A1W0A292</accession>
<feature type="transmembrane region" description="Helical" evidence="2">
    <location>
        <begin position="278"/>
        <end position="298"/>
    </location>
</feature>
<organism evidence="4 5">
    <name type="scientific">Thraustotheca clavata</name>
    <dbReference type="NCBI Taxonomy" id="74557"/>
    <lineage>
        <taxon>Eukaryota</taxon>
        <taxon>Sar</taxon>
        <taxon>Stramenopiles</taxon>
        <taxon>Oomycota</taxon>
        <taxon>Saprolegniomycetes</taxon>
        <taxon>Saprolegniales</taxon>
        <taxon>Achlyaceae</taxon>
        <taxon>Thraustotheca</taxon>
    </lineage>
</organism>
<dbReference type="Gene3D" id="1.10.510.10">
    <property type="entry name" value="Transferase(Phosphotransferase) domain 1"/>
    <property type="match status" value="2"/>
</dbReference>
<name>A0A1W0A292_9STRA</name>
<feature type="compositionally biased region" description="Low complexity" evidence="1">
    <location>
        <begin position="1437"/>
        <end position="1461"/>
    </location>
</feature>